<evidence type="ECO:0000256" key="9">
    <source>
        <dbReference type="ARBA" id="ARBA00022840"/>
    </source>
</evidence>
<dbReference type="InterPro" id="IPR000829">
    <property type="entry name" value="DAGK"/>
</dbReference>
<dbReference type="PANTHER" id="PTHR34299:SF1">
    <property type="entry name" value="DIACYLGLYCEROL KINASE"/>
    <property type="match status" value="1"/>
</dbReference>
<feature type="transmembrane region" description="Helical" evidence="15">
    <location>
        <begin position="27"/>
        <end position="46"/>
    </location>
</feature>
<reference evidence="16 17" key="1">
    <citation type="submission" date="2022-03" db="EMBL/GenBank/DDBJ databases">
        <title>Chryseobacterium sp. isolated from particulate matters in swine house.</title>
        <authorList>
            <person name="Won M."/>
            <person name="Kim S.-J."/>
            <person name="Kwon S.-W."/>
        </authorList>
    </citation>
    <scope>NUCLEOTIDE SEQUENCE [LARGE SCALE GENOMIC DNA]</scope>
    <source>
        <strain evidence="16 17">SC2-2</strain>
    </source>
</reference>
<evidence type="ECO:0000256" key="6">
    <source>
        <dbReference type="ARBA" id="ARBA00022692"/>
    </source>
</evidence>
<gene>
    <name evidence="16" type="ORF">MTP09_08640</name>
</gene>
<evidence type="ECO:0000256" key="10">
    <source>
        <dbReference type="ARBA" id="ARBA00022989"/>
    </source>
</evidence>
<dbReference type="Proteomes" id="UP000831460">
    <property type="component" value="Chromosome"/>
</dbReference>
<evidence type="ECO:0000256" key="15">
    <source>
        <dbReference type="SAM" id="Phobius"/>
    </source>
</evidence>
<keyword evidence="17" id="KW-1185">Reference proteome</keyword>
<dbReference type="Gene3D" id="1.10.287.3610">
    <property type="match status" value="1"/>
</dbReference>
<keyword evidence="10 15" id="KW-1133">Transmembrane helix</keyword>
<evidence type="ECO:0000256" key="11">
    <source>
        <dbReference type="ARBA" id="ARBA00023098"/>
    </source>
</evidence>
<name>A0ABY4BLK9_9FLAO</name>
<feature type="transmembrane region" description="Helical" evidence="15">
    <location>
        <begin position="52"/>
        <end position="71"/>
    </location>
</feature>
<dbReference type="GO" id="GO:0016301">
    <property type="term" value="F:kinase activity"/>
    <property type="evidence" value="ECO:0007669"/>
    <property type="project" value="UniProtKB-KW"/>
</dbReference>
<proteinExistence type="inferred from homology"/>
<keyword evidence="4" id="KW-0444">Lipid biosynthesis</keyword>
<protein>
    <submittedName>
        <fullName evidence="16">Diacylglycerol kinase family protein</fullName>
    </submittedName>
</protein>
<dbReference type="InterPro" id="IPR033717">
    <property type="entry name" value="UDPK"/>
</dbReference>
<comment type="subcellular location">
    <subcellularLocation>
        <location evidence="1">Cell membrane</location>
        <topology evidence="1">Multi-pass membrane protein</topology>
    </subcellularLocation>
</comment>
<keyword evidence="7" id="KW-0547">Nucleotide-binding</keyword>
<evidence type="ECO:0000256" key="4">
    <source>
        <dbReference type="ARBA" id="ARBA00022516"/>
    </source>
</evidence>
<accession>A0ABY4BLK9</accession>
<keyword evidence="13" id="KW-0594">Phospholipid biosynthesis</keyword>
<dbReference type="InterPro" id="IPR036945">
    <property type="entry name" value="DAGK_sf"/>
</dbReference>
<keyword evidence="5" id="KW-0808">Transferase</keyword>
<keyword evidence="3" id="KW-1003">Cell membrane</keyword>
<evidence type="ECO:0000256" key="2">
    <source>
        <dbReference type="ARBA" id="ARBA00005967"/>
    </source>
</evidence>
<sequence>MRKPPFHKSVGNAIRGVIWMLKSERNFQLEVLALLINIFLIVFLKLNTVDAAIILVVCFSVLSMEILNTCVEKICDIIQPEFDERIKIIKDIAAASVGLMAFASVAVGILVYWKYIFH</sequence>
<keyword evidence="12 15" id="KW-0472">Membrane</keyword>
<evidence type="ECO:0000256" key="8">
    <source>
        <dbReference type="ARBA" id="ARBA00022777"/>
    </source>
</evidence>
<evidence type="ECO:0000313" key="17">
    <source>
        <dbReference type="Proteomes" id="UP000831460"/>
    </source>
</evidence>
<dbReference type="RefSeq" id="WP_243547954.1">
    <property type="nucleotide sequence ID" value="NZ_CP094532.1"/>
</dbReference>
<keyword evidence="6 15" id="KW-0812">Transmembrane</keyword>
<evidence type="ECO:0000256" key="5">
    <source>
        <dbReference type="ARBA" id="ARBA00022679"/>
    </source>
</evidence>
<evidence type="ECO:0000256" key="14">
    <source>
        <dbReference type="ARBA" id="ARBA00023264"/>
    </source>
</evidence>
<dbReference type="PANTHER" id="PTHR34299">
    <property type="entry name" value="DIACYLGLYCEROL KINASE"/>
    <property type="match status" value="1"/>
</dbReference>
<evidence type="ECO:0000256" key="12">
    <source>
        <dbReference type="ARBA" id="ARBA00023136"/>
    </source>
</evidence>
<feature type="transmembrane region" description="Helical" evidence="15">
    <location>
        <begin position="92"/>
        <end position="113"/>
    </location>
</feature>
<comment type="similarity">
    <text evidence="2">Belongs to the bacterial diacylglycerol kinase family.</text>
</comment>
<keyword evidence="9" id="KW-0067">ATP-binding</keyword>
<dbReference type="CDD" id="cd14265">
    <property type="entry name" value="UDPK_IM_like"/>
    <property type="match status" value="1"/>
</dbReference>
<evidence type="ECO:0000313" key="16">
    <source>
        <dbReference type="EMBL" id="UOE39990.1"/>
    </source>
</evidence>
<evidence type="ECO:0000256" key="1">
    <source>
        <dbReference type="ARBA" id="ARBA00004651"/>
    </source>
</evidence>
<organism evidence="16 17">
    <name type="scientific">Chryseobacterium suipulveris</name>
    <dbReference type="NCBI Taxonomy" id="2929800"/>
    <lineage>
        <taxon>Bacteria</taxon>
        <taxon>Pseudomonadati</taxon>
        <taxon>Bacteroidota</taxon>
        <taxon>Flavobacteriia</taxon>
        <taxon>Flavobacteriales</taxon>
        <taxon>Weeksellaceae</taxon>
        <taxon>Chryseobacterium group</taxon>
        <taxon>Chryseobacterium</taxon>
    </lineage>
</organism>
<keyword evidence="11" id="KW-0443">Lipid metabolism</keyword>
<keyword evidence="8 16" id="KW-0418">Kinase</keyword>
<dbReference type="Pfam" id="PF01219">
    <property type="entry name" value="DAGK_prokar"/>
    <property type="match status" value="1"/>
</dbReference>
<evidence type="ECO:0000256" key="7">
    <source>
        <dbReference type="ARBA" id="ARBA00022741"/>
    </source>
</evidence>
<keyword evidence="14" id="KW-1208">Phospholipid metabolism</keyword>
<evidence type="ECO:0000256" key="13">
    <source>
        <dbReference type="ARBA" id="ARBA00023209"/>
    </source>
</evidence>
<evidence type="ECO:0000256" key="3">
    <source>
        <dbReference type="ARBA" id="ARBA00022475"/>
    </source>
</evidence>
<dbReference type="EMBL" id="CP094532">
    <property type="protein sequence ID" value="UOE39990.1"/>
    <property type="molecule type" value="Genomic_DNA"/>
</dbReference>